<dbReference type="CDD" id="cd00096">
    <property type="entry name" value="Ig"/>
    <property type="match status" value="1"/>
</dbReference>
<reference evidence="2 3" key="1">
    <citation type="submission" date="2024-03" db="EMBL/GenBank/DDBJ databases">
        <title>Adaptation during the transition from Ophiocordyceps entomopathogen to insect associate is accompanied by gene loss and intensified selection.</title>
        <authorList>
            <person name="Ward C.M."/>
            <person name="Onetto C.A."/>
            <person name="Borneman A.R."/>
        </authorList>
    </citation>
    <scope>NUCLEOTIDE SEQUENCE [LARGE SCALE GENOMIC DNA]</scope>
    <source>
        <strain evidence="2">AWRI1</strain>
        <tissue evidence="2">Single Adult Female</tissue>
    </source>
</reference>
<dbReference type="Pfam" id="PF13927">
    <property type="entry name" value="Ig_3"/>
    <property type="match status" value="1"/>
</dbReference>
<dbReference type="PANTHER" id="PTHR23279:SF5">
    <property type="entry name" value="DEFECTIVE PROBOSCIS EXTENSION RESPONSE 8, ISOFORM A"/>
    <property type="match status" value="1"/>
</dbReference>
<dbReference type="PANTHER" id="PTHR23279">
    <property type="entry name" value="DEFECTIVE PROBOSCIS EXTENSION RESPONSE DPR -RELATED"/>
    <property type="match status" value="1"/>
</dbReference>
<dbReference type="InterPro" id="IPR007110">
    <property type="entry name" value="Ig-like_dom"/>
</dbReference>
<dbReference type="Gene3D" id="2.60.40.10">
    <property type="entry name" value="Immunoglobulins"/>
    <property type="match status" value="2"/>
</dbReference>
<dbReference type="AlphaFoldDB" id="A0AAN9T8W0"/>
<keyword evidence="3" id="KW-1185">Reference proteome</keyword>
<feature type="domain" description="Ig-like" evidence="1">
    <location>
        <begin position="129"/>
        <end position="210"/>
    </location>
</feature>
<dbReference type="InterPro" id="IPR037448">
    <property type="entry name" value="Zig-8"/>
</dbReference>
<dbReference type="Proteomes" id="UP001367676">
    <property type="component" value="Unassembled WGS sequence"/>
</dbReference>
<evidence type="ECO:0000313" key="2">
    <source>
        <dbReference type="EMBL" id="KAK7574008.1"/>
    </source>
</evidence>
<dbReference type="SUPFAM" id="SSF48726">
    <property type="entry name" value="Immunoglobulin"/>
    <property type="match status" value="2"/>
</dbReference>
<dbReference type="EMBL" id="JBBCAQ010000037">
    <property type="protein sequence ID" value="KAK7574008.1"/>
    <property type="molecule type" value="Genomic_DNA"/>
</dbReference>
<sequence length="261" mass="29578">MVTSEVSRWKRNKKEVGTHYLFNLVYIFTIVECNWRSEVSYKFYWNESLDKMLECIGVSWIRHRDIHLLTVGRYTYTSDQRFEAVHSPHAEDWMLRIKYPQRKDSGIYECQISTTPPIGHQIFLKIVEPKSEIHGGPELFVDNGSTINLTCIVEFAAEIPTTVQWSHENKPINFDSPRGGISLVTIKGPTTSSRLLIQKASPSDSGIYACDSFVATPAVIRVHILNGEHPAAMHHGHASIPLCPPIVSALIVPLTLIFKNH</sequence>
<proteinExistence type="predicted"/>
<dbReference type="GO" id="GO:0032589">
    <property type="term" value="C:neuron projection membrane"/>
    <property type="evidence" value="ECO:0007669"/>
    <property type="project" value="TreeGrafter"/>
</dbReference>
<name>A0AAN9T8W0_9HEMI</name>
<dbReference type="SMART" id="SM00409">
    <property type="entry name" value="IG"/>
    <property type="match status" value="2"/>
</dbReference>
<dbReference type="InterPro" id="IPR036179">
    <property type="entry name" value="Ig-like_dom_sf"/>
</dbReference>
<dbReference type="InterPro" id="IPR003599">
    <property type="entry name" value="Ig_sub"/>
</dbReference>
<gene>
    <name evidence="2" type="ORF">V9T40_011199</name>
</gene>
<dbReference type="GO" id="GO:0050808">
    <property type="term" value="P:synapse organization"/>
    <property type="evidence" value="ECO:0007669"/>
    <property type="project" value="TreeGrafter"/>
</dbReference>
<dbReference type="InterPro" id="IPR013783">
    <property type="entry name" value="Ig-like_fold"/>
</dbReference>
<dbReference type="InterPro" id="IPR003598">
    <property type="entry name" value="Ig_sub2"/>
</dbReference>
<protein>
    <recommendedName>
        <fullName evidence="1">Ig-like domain-containing protein</fullName>
    </recommendedName>
</protein>
<evidence type="ECO:0000313" key="3">
    <source>
        <dbReference type="Proteomes" id="UP001367676"/>
    </source>
</evidence>
<dbReference type="SMART" id="SM00408">
    <property type="entry name" value="IGc2"/>
    <property type="match status" value="1"/>
</dbReference>
<evidence type="ECO:0000259" key="1">
    <source>
        <dbReference type="PROSITE" id="PS50835"/>
    </source>
</evidence>
<dbReference type="FunFam" id="2.60.40.10:FF:000533">
    <property type="entry name" value="Uncharacterized protein, isoform A"/>
    <property type="match status" value="1"/>
</dbReference>
<dbReference type="PROSITE" id="PS50835">
    <property type="entry name" value="IG_LIKE"/>
    <property type="match status" value="1"/>
</dbReference>
<organism evidence="2 3">
    <name type="scientific">Parthenolecanium corni</name>
    <dbReference type="NCBI Taxonomy" id="536013"/>
    <lineage>
        <taxon>Eukaryota</taxon>
        <taxon>Metazoa</taxon>
        <taxon>Ecdysozoa</taxon>
        <taxon>Arthropoda</taxon>
        <taxon>Hexapoda</taxon>
        <taxon>Insecta</taxon>
        <taxon>Pterygota</taxon>
        <taxon>Neoptera</taxon>
        <taxon>Paraneoptera</taxon>
        <taxon>Hemiptera</taxon>
        <taxon>Sternorrhyncha</taxon>
        <taxon>Coccoidea</taxon>
        <taxon>Coccidae</taxon>
        <taxon>Parthenolecanium</taxon>
    </lineage>
</organism>
<comment type="caution">
    <text evidence="2">The sequence shown here is derived from an EMBL/GenBank/DDBJ whole genome shotgun (WGS) entry which is preliminary data.</text>
</comment>
<accession>A0AAN9T8W0</accession>